<evidence type="ECO:0000256" key="1">
    <source>
        <dbReference type="SAM" id="MobiDB-lite"/>
    </source>
</evidence>
<name>M4FHC1_BRACM</name>
<dbReference type="Proteomes" id="UP000011750">
    <property type="component" value="Unassembled WGS sequence"/>
</dbReference>
<dbReference type="EnsemblPlants" id="Bra040499.1">
    <property type="protein sequence ID" value="Bra040499.1-P"/>
    <property type="gene ID" value="Bra040499"/>
</dbReference>
<reference evidence="3" key="2">
    <citation type="journal article" date="2018" name="Hortic Res">
        <title>Improved Brassica rapa reference genome by single-molecule sequencing and chromosome conformation capture technologies.</title>
        <authorList>
            <person name="Zhang L."/>
            <person name="Cai X."/>
            <person name="Wu J."/>
            <person name="Liu M."/>
            <person name="Grob S."/>
            <person name="Cheng F."/>
            <person name="Liang J."/>
            <person name="Cai C."/>
            <person name="Liu Z."/>
            <person name="Liu B."/>
            <person name="Wang F."/>
            <person name="Li S."/>
            <person name="Liu F."/>
            <person name="Li X."/>
            <person name="Cheng L."/>
            <person name="Yang W."/>
            <person name="Li M.H."/>
            <person name="Grossniklaus U."/>
            <person name="Zheng H."/>
            <person name="Wang X."/>
        </authorList>
    </citation>
    <scope>NUCLEOTIDE SEQUENCE [LARGE SCALE GENOMIC DNA]</scope>
    <source>
        <strain evidence="3">cv. Chiifu-401-42</strain>
    </source>
</reference>
<feature type="region of interest" description="Disordered" evidence="1">
    <location>
        <begin position="182"/>
        <end position="209"/>
    </location>
</feature>
<reference evidence="3" key="1">
    <citation type="journal article" date="2011" name="Nat. Genet.">
        <title>The genome of the mesopolyploid crop species Brassica rapa.</title>
        <authorList>
            <consortium name="Brassica rapa Genome Sequencing Project Consortium"/>
            <person name="Wang X."/>
            <person name="Wang H."/>
            <person name="Wang J."/>
            <person name="Sun R."/>
            <person name="Wu J."/>
            <person name="Liu S."/>
            <person name="Bai Y."/>
            <person name="Mun J.H."/>
            <person name="Bancroft I."/>
            <person name="Cheng F."/>
            <person name="Huang S."/>
            <person name="Li X."/>
            <person name="Hua W."/>
            <person name="Wang J."/>
            <person name="Wang X."/>
            <person name="Freeling M."/>
            <person name="Pires J.C."/>
            <person name="Paterson A.H."/>
            <person name="Chalhoub B."/>
            <person name="Wang B."/>
            <person name="Hayward A."/>
            <person name="Sharpe A.G."/>
            <person name="Park B.S."/>
            <person name="Weisshaar B."/>
            <person name="Liu B."/>
            <person name="Li B."/>
            <person name="Liu B."/>
            <person name="Tong C."/>
            <person name="Song C."/>
            <person name="Duran C."/>
            <person name="Peng C."/>
            <person name="Geng C."/>
            <person name="Koh C."/>
            <person name="Lin C."/>
            <person name="Edwards D."/>
            <person name="Mu D."/>
            <person name="Shen D."/>
            <person name="Soumpourou E."/>
            <person name="Li F."/>
            <person name="Fraser F."/>
            <person name="Conant G."/>
            <person name="Lassalle G."/>
            <person name="King G.J."/>
            <person name="Bonnema G."/>
            <person name="Tang H."/>
            <person name="Wang H."/>
            <person name="Belcram H."/>
            <person name="Zhou H."/>
            <person name="Hirakawa H."/>
            <person name="Abe H."/>
            <person name="Guo H."/>
            <person name="Wang H."/>
            <person name="Jin H."/>
            <person name="Parkin I.A."/>
            <person name="Batley J."/>
            <person name="Kim J.S."/>
            <person name="Just J."/>
            <person name="Li J."/>
            <person name="Xu J."/>
            <person name="Deng J."/>
            <person name="Kim J.A."/>
            <person name="Li J."/>
            <person name="Yu J."/>
            <person name="Meng J."/>
            <person name="Wang J."/>
            <person name="Min J."/>
            <person name="Poulain J."/>
            <person name="Wang J."/>
            <person name="Hatakeyama K."/>
            <person name="Wu K."/>
            <person name="Wang L."/>
            <person name="Fang L."/>
            <person name="Trick M."/>
            <person name="Links M.G."/>
            <person name="Zhao M."/>
            <person name="Jin M."/>
            <person name="Ramchiary N."/>
            <person name="Drou N."/>
            <person name="Berkman P.J."/>
            <person name="Cai Q."/>
            <person name="Huang Q."/>
            <person name="Li R."/>
            <person name="Tabata S."/>
            <person name="Cheng S."/>
            <person name="Zhang S."/>
            <person name="Zhang S."/>
            <person name="Huang S."/>
            <person name="Sato S."/>
            <person name="Sun S."/>
            <person name="Kwon S.J."/>
            <person name="Choi S.R."/>
            <person name="Lee T.H."/>
            <person name="Fan W."/>
            <person name="Zhao X."/>
            <person name="Tan X."/>
            <person name="Xu X."/>
            <person name="Wang Y."/>
            <person name="Qiu Y."/>
            <person name="Yin Y."/>
            <person name="Li Y."/>
            <person name="Du Y."/>
            <person name="Liao Y."/>
            <person name="Lim Y."/>
            <person name="Narusaka Y."/>
            <person name="Wang Y."/>
            <person name="Wang Z."/>
            <person name="Li Z."/>
            <person name="Wang Z."/>
            <person name="Xiong Z."/>
            <person name="Zhang Z."/>
        </authorList>
    </citation>
    <scope>NUCLEOTIDE SEQUENCE [LARGE SCALE GENOMIC DNA]</scope>
    <source>
        <strain evidence="3">cv. Chiifu-401-42</strain>
    </source>
</reference>
<proteinExistence type="predicted"/>
<dbReference type="Gramene" id="Bra040499.1">
    <property type="protein sequence ID" value="Bra040499.1-P"/>
    <property type="gene ID" value="Bra040499"/>
</dbReference>
<dbReference type="InParanoid" id="M4FHC1"/>
<protein>
    <submittedName>
        <fullName evidence="2">Uncharacterized protein</fullName>
    </submittedName>
</protein>
<keyword evidence="3" id="KW-1185">Reference proteome</keyword>
<dbReference type="AlphaFoldDB" id="M4FHC1"/>
<accession>M4FHC1</accession>
<sequence>MKVRWVVELSRVRMDRDEEIFPLIGISMGYQGSLANQGIAVIYVSVTEMDGRVGGKIGEDIWIWVDLGRKEEDYSFLYMINAGFGISPIVMSRMQSEGDDEVQKLDERALHTQALDDANMMLEGELLSDSELLLEEGEELEDWEHGELTDVMEEEVQVVDESEGGDHVGMEANAGKTDVVDEGTAPLKKGAKGGIGGTSKKRLGPGFVSPRKKFLAKVAAKPGDKGAKRVPSKP</sequence>
<dbReference type="HOGENOM" id="CLU_1186471_0_0_1"/>
<reference evidence="2" key="3">
    <citation type="submission" date="2023-03" db="UniProtKB">
        <authorList>
            <consortium name="EnsemblPlants"/>
        </authorList>
    </citation>
    <scope>IDENTIFICATION</scope>
    <source>
        <strain evidence="2">cv. Chiifu-401-42</strain>
    </source>
</reference>
<evidence type="ECO:0000313" key="2">
    <source>
        <dbReference type="EnsemblPlants" id="Bra040499.1-P"/>
    </source>
</evidence>
<evidence type="ECO:0000313" key="3">
    <source>
        <dbReference type="Proteomes" id="UP000011750"/>
    </source>
</evidence>
<organism evidence="2 3">
    <name type="scientific">Brassica campestris</name>
    <name type="common">Field mustard</name>
    <dbReference type="NCBI Taxonomy" id="3711"/>
    <lineage>
        <taxon>Eukaryota</taxon>
        <taxon>Viridiplantae</taxon>
        <taxon>Streptophyta</taxon>
        <taxon>Embryophyta</taxon>
        <taxon>Tracheophyta</taxon>
        <taxon>Spermatophyta</taxon>
        <taxon>Magnoliopsida</taxon>
        <taxon>eudicotyledons</taxon>
        <taxon>Gunneridae</taxon>
        <taxon>Pentapetalae</taxon>
        <taxon>rosids</taxon>
        <taxon>malvids</taxon>
        <taxon>Brassicales</taxon>
        <taxon>Brassicaceae</taxon>
        <taxon>Brassiceae</taxon>
        <taxon>Brassica</taxon>
    </lineage>
</organism>